<dbReference type="InterPro" id="IPR029062">
    <property type="entry name" value="Class_I_gatase-like"/>
</dbReference>
<evidence type="ECO:0000313" key="13">
    <source>
        <dbReference type="EMBL" id="KRM76062.1"/>
    </source>
</evidence>
<comment type="function">
    <text evidence="8 10">Catalyzes the hydrolysis of glutamine to glutamate and ammonia as part of the biosynthesis of pyridoxal 5'-phosphate. The resulting ammonia molecule is channeled to the active site of PdxS.</text>
</comment>
<dbReference type="PROSITE" id="PS51273">
    <property type="entry name" value="GATASE_TYPE_1"/>
    <property type="match status" value="1"/>
</dbReference>
<dbReference type="AlphaFoldDB" id="A0A0R2B9P8"/>
<proteinExistence type="inferred from homology"/>
<dbReference type="GO" id="GO:0005829">
    <property type="term" value="C:cytosol"/>
    <property type="evidence" value="ECO:0007669"/>
    <property type="project" value="TreeGrafter"/>
</dbReference>
<dbReference type="EC" id="3.5.1.2" evidence="10"/>
<comment type="subunit">
    <text evidence="9 10">In the presence of PdxS, forms a dodecamer of heterodimers. Only shows activity in the heterodimer.</text>
</comment>
<evidence type="ECO:0000256" key="3">
    <source>
        <dbReference type="ARBA" id="ARBA00022898"/>
    </source>
</evidence>
<dbReference type="CDD" id="cd01749">
    <property type="entry name" value="GATase1_PB"/>
    <property type="match status" value="1"/>
</dbReference>
<keyword evidence="4 10" id="KW-0315">Glutamine amidotransferase</keyword>
<dbReference type="GO" id="GO:0004359">
    <property type="term" value="F:glutaminase activity"/>
    <property type="evidence" value="ECO:0007669"/>
    <property type="project" value="UniProtKB-UniRule"/>
</dbReference>
<organism evidence="13 14">
    <name type="scientific">Secundilactobacillus collinoides DSM 20515 = JCM 1123</name>
    <dbReference type="NCBI Taxonomy" id="1423733"/>
    <lineage>
        <taxon>Bacteria</taxon>
        <taxon>Bacillati</taxon>
        <taxon>Bacillota</taxon>
        <taxon>Bacilli</taxon>
        <taxon>Lactobacillales</taxon>
        <taxon>Lactobacillaceae</taxon>
        <taxon>Secundilactobacillus</taxon>
    </lineage>
</organism>
<dbReference type="Proteomes" id="UP000051845">
    <property type="component" value="Unassembled WGS sequence"/>
</dbReference>
<evidence type="ECO:0000256" key="12">
    <source>
        <dbReference type="PIRSR" id="PIRSR005639-2"/>
    </source>
</evidence>
<dbReference type="PANTHER" id="PTHR31559">
    <property type="entry name" value="PYRIDOXAL 5'-PHOSPHATE SYNTHASE SUBUNIT SNO"/>
    <property type="match status" value="1"/>
</dbReference>
<evidence type="ECO:0000256" key="5">
    <source>
        <dbReference type="ARBA" id="ARBA00023239"/>
    </source>
</evidence>
<dbReference type="UniPathway" id="UPA00245"/>
<dbReference type="HAMAP" id="MF_01615">
    <property type="entry name" value="PdxT"/>
    <property type="match status" value="1"/>
</dbReference>
<keyword evidence="5 10" id="KW-0456">Lyase</keyword>
<dbReference type="PROSITE" id="PS01236">
    <property type="entry name" value="PDXT_SNO_1"/>
    <property type="match status" value="1"/>
</dbReference>
<dbReference type="Pfam" id="PF01174">
    <property type="entry name" value="SNO"/>
    <property type="match status" value="1"/>
</dbReference>
<gene>
    <name evidence="10" type="primary">pdxT</name>
    <name evidence="13" type="ORF">FC82_GL001888</name>
</gene>
<feature type="binding site" evidence="10 12">
    <location>
        <begin position="46"/>
        <end position="48"/>
    </location>
    <ligand>
        <name>L-glutamine</name>
        <dbReference type="ChEBI" id="CHEBI:58359"/>
    </ligand>
</feature>
<dbReference type="PANTHER" id="PTHR31559:SF0">
    <property type="entry name" value="PYRIDOXAL 5'-PHOSPHATE SYNTHASE SUBUNIT SNO1-RELATED"/>
    <property type="match status" value="1"/>
</dbReference>
<sequence length="189" mass="20532">MLIGVLGLQGAVSEHERMLADCGAKTRRVKTPEDLNGLDGIVVPGGESTAIRKLLVRESMLEPLRDLVAQGLPTFGTCAGMVLLAQPESLAGIHADVERNGFGRQRESFESDLQVTGWETPFHGVFIRAPYLKSVSAPAEALITLDDGRIVAATEKNVLTTAFHPELTGDKRFHQYFIDEFVKATTKTA</sequence>
<name>A0A0R2B9P8_SECCO</name>
<dbReference type="PATRIC" id="fig|1423733.4.peg.1989"/>
<feature type="active site" description="Charge relay system" evidence="10 11">
    <location>
        <position position="166"/>
    </location>
</feature>
<dbReference type="EMBL" id="AYYR01000039">
    <property type="protein sequence ID" value="KRM76062.1"/>
    <property type="molecule type" value="Genomic_DNA"/>
</dbReference>
<evidence type="ECO:0000256" key="8">
    <source>
        <dbReference type="ARBA" id="ARBA00054599"/>
    </source>
</evidence>
<dbReference type="GO" id="GO:0006543">
    <property type="term" value="P:L-glutamine catabolic process"/>
    <property type="evidence" value="ECO:0007669"/>
    <property type="project" value="UniProtKB-UniRule"/>
</dbReference>
<dbReference type="SUPFAM" id="SSF52317">
    <property type="entry name" value="Class I glutamine amidotransferase-like"/>
    <property type="match status" value="1"/>
</dbReference>
<dbReference type="InterPro" id="IPR002161">
    <property type="entry name" value="PdxT/SNO"/>
</dbReference>
<dbReference type="STRING" id="33960.TY91_14540"/>
<feature type="binding site" evidence="10 12">
    <location>
        <position position="99"/>
    </location>
    <ligand>
        <name>L-glutamine</name>
        <dbReference type="ChEBI" id="CHEBI:58359"/>
    </ligand>
</feature>
<comment type="caution">
    <text evidence="13">The sequence shown here is derived from an EMBL/GenBank/DDBJ whole genome shotgun (WGS) entry which is preliminary data.</text>
</comment>
<dbReference type="FunFam" id="3.40.50.880:FF:000010">
    <property type="entry name" value="uncharacterized protein LOC100176842 isoform X2"/>
    <property type="match status" value="1"/>
</dbReference>
<dbReference type="EC" id="4.3.3.6" evidence="10"/>
<protein>
    <recommendedName>
        <fullName evidence="10">Pyridoxal 5'-phosphate synthase subunit PdxT</fullName>
        <ecNumber evidence="10">4.3.3.6</ecNumber>
    </recommendedName>
    <alternativeName>
        <fullName evidence="10">Pdx2</fullName>
    </alternativeName>
    <alternativeName>
        <fullName evidence="10">Pyridoxal 5'-phosphate synthase glutaminase subunit</fullName>
        <ecNumber evidence="10">3.5.1.2</ecNumber>
    </alternativeName>
</protein>
<dbReference type="GO" id="GO:0042823">
    <property type="term" value="P:pyridoxal phosphate biosynthetic process"/>
    <property type="evidence" value="ECO:0007669"/>
    <property type="project" value="UniProtKB-UniRule"/>
</dbReference>
<evidence type="ECO:0000256" key="2">
    <source>
        <dbReference type="ARBA" id="ARBA00022801"/>
    </source>
</evidence>
<evidence type="ECO:0000256" key="7">
    <source>
        <dbReference type="ARBA" id="ARBA00049534"/>
    </source>
</evidence>
<accession>A0A0R2B9P8</accession>
<dbReference type="GO" id="GO:0016740">
    <property type="term" value="F:transferase activity"/>
    <property type="evidence" value="ECO:0007669"/>
    <property type="project" value="UniProtKB-KW"/>
</dbReference>
<evidence type="ECO:0000256" key="9">
    <source>
        <dbReference type="ARBA" id="ARBA00064749"/>
    </source>
</evidence>
<evidence type="ECO:0000256" key="10">
    <source>
        <dbReference type="HAMAP-Rule" id="MF_01615"/>
    </source>
</evidence>
<keyword evidence="2 10" id="KW-0378">Hydrolase</keyword>
<evidence type="ECO:0000256" key="1">
    <source>
        <dbReference type="ARBA" id="ARBA00008345"/>
    </source>
</evidence>
<keyword evidence="13" id="KW-0808">Transferase</keyword>
<dbReference type="GO" id="GO:0036381">
    <property type="term" value="F:pyridoxal 5'-phosphate synthase (glutamine hydrolysing) activity"/>
    <property type="evidence" value="ECO:0007669"/>
    <property type="project" value="UniProtKB-UniRule"/>
</dbReference>
<feature type="active site" description="Nucleophile" evidence="10 11">
    <location>
        <position position="78"/>
    </location>
</feature>
<reference evidence="13 14" key="1">
    <citation type="journal article" date="2015" name="Genome Announc.">
        <title>Expanding the biotechnology potential of lactobacilli through comparative genomics of 213 strains and associated genera.</title>
        <authorList>
            <person name="Sun Z."/>
            <person name="Harris H.M."/>
            <person name="McCann A."/>
            <person name="Guo C."/>
            <person name="Argimon S."/>
            <person name="Zhang W."/>
            <person name="Yang X."/>
            <person name="Jeffery I.B."/>
            <person name="Cooney J.C."/>
            <person name="Kagawa T.F."/>
            <person name="Liu W."/>
            <person name="Song Y."/>
            <person name="Salvetti E."/>
            <person name="Wrobel A."/>
            <person name="Rasinkangas P."/>
            <person name="Parkhill J."/>
            <person name="Rea M.C."/>
            <person name="O'Sullivan O."/>
            <person name="Ritari J."/>
            <person name="Douillard F.P."/>
            <person name="Paul Ross R."/>
            <person name="Yang R."/>
            <person name="Briner A.E."/>
            <person name="Felis G.E."/>
            <person name="de Vos W.M."/>
            <person name="Barrangou R."/>
            <person name="Klaenhammer T.R."/>
            <person name="Caufield P.W."/>
            <person name="Cui Y."/>
            <person name="Zhang H."/>
            <person name="O'Toole P.W."/>
        </authorList>
    </citation>
    <scope>NUCLEOTIDE SEQUENCE [LARGE SCALE GENOMIC DNA]</scope>
    <source>
        <strain evidence="13 14">DSM 20515</strain>
    </source>
</reference>
<dbReference type="GO" id="GO:0008614">
    <property type="term" value="P:pyridoxine metabolic process"/>
    <property type="evidence" value="ECO:0007669"/>
    <property type="project" value="TreeGrafter"/>
</dbReference>
<feature type="active site" description="Charge relay system" evidence="10 11">
    <location>
        <position position="164"/>
    </location>
</feature>
<dbReference type="InterPro" id="IPR021196">
    <property type="entry name" value="PdxT/SNO_CS"/>
</dbReference>
<comment type="catalytic activity">
    <reaction evidence="6 10">
        <text>aldehydo-D-ribose 5-phosphate + D-glyceraldehyde 3-phosphate + L-glutamine = pyridoxal 5'-phosphate + L-glutamate + phosphate + 3 H2O + H(+)</text>
        <dbReference type="Rhea" id="RHEA:31507"/>
        <dbReference type="ChEBI" id="CHEBI:15377"/>
        <dbReference type="ChEBI" id="CHEBI:15378"/>
        <dbReference type="ChEBI" id="CHEBI:29985"/>
        <dbReference type="ChEBI" id="CHEBI:43474"/>
        <dbReference type="ChEBI" id="CHEBI:58273"/>
        <dbReference type="ChEBI" id="CHEBI:58359"/>
        <dbReference type="ChEBI" id="CHEBI:59776"/>
        <dbReference type="ChEBI" id="CHEBI:597326"/>
        <dbReference type="EC" id="4.3.3.6"/>
    </reaction>
</comment>
<dbReference type="PIRSF" id="PIRSF005639">
    <property type="entry name" value="Glut_amidoT_SNO"/>
    <property type="match status" value="1"/>
</dbReference>
<evidence type="ECO:0000313" key="14">
    <source>
        <dbReference type="Proteomes" id="UP000051845"/>
    </source>
</evidence>
<dbReference type="NCBIfam" id="TIGR03800">
    <property type="entry name" value="PLP_synth_Pdx2"/>
    <property type="match status" value="1"/>
</dbReference>
<comment type="pathway">
    <text evidence="10">Cofactor biosynthesis; pyridoxal 5'-phosphate biosynthesis.</text>
</comment>
<dbReference type="PROSITE" id="PS51130">
    <property type="entry name" value="PDXT_SNO_2"/>
    <property type="match status" value="1"/>
</dbReference>
<dbReference type="Gene3D" id="3.40.50.880">
    <property type="match status" value="1"/>
</dbReference>
<dbReference type="RefSeq" id="WP_054759353.1">
    <property type="nucleotide sequence ID" value="NZ_AYYR01000039.1"/>
</dbReference>
<dbReference type="GO" id="GO:1903600">
    <property type="term" value="C:glutaminase complex"/>
    <property type="evidence" value="ECO:0007669"/>
    <property type="project" value="TreeGrafter"/>
</dbReference>
<evidence type="ECO:0000256" key="6">
    <source>
        <dbReference type="ARBA" id="ARBA00047992"/>
    </source>
</evidence>
<feature type="binding site" evidence="10 12">
    <location>
        <begin position="127"/>
        <end position="128"/>
    </location>
    <ligand>
        <name>L-glutamine</name>
        <dbReference type="ChEBI" id="CHEBI:58359"/>
    </ligand>
</feature>
<evidence type="ECO:0000256" key="11">
    <source>
        <dbReference type="PIRSR" id="PIRSR005639-1"/>
    </source>
</evidence>
<comment type="catalytic activity">
    <reaction evidence="7 10">
        <text>L-glutamine + H2O = L-glutamate + NH4(+)</text>
        <dbReference type="Rhea" id="RHEA:15889"/>
        <dbReference type="ChEBI" id="CHEBI:15377"/>
        <dbReference type="ChEBI" id="CHEBI:28938"/>
        <dbReference type="ChEBI" id="CHEBI:29985"/>
        <dbReference type="ChEBI" id="CHEBI:58359"/>
        <dbReference type="EC" id="3.5.1.2"/>
    </reaction>
</comment>
<keyword evidence="3 10" id="KW-0663">Pyridoxal phosphate</keyword>
<comment type="similarity">
    <text evidence="1 10">Belongs to the glutaminase PdxT/SNO family.</text>
</comment>
<evidence type="ECO:0000256" key="4">
    <source>
        <dbReference type="ARBA" id="ARBA00022962"/>
    </source>
</evidence>